<evidence type="ECO:0000313" key="2">
    <source>
        <dbReference type="Proteomes" id="UP001652662"/>
    </source>
</evidence>
<sequence>MPGRLAPASLRWAQGVPPPPKQSFPRAPQSPRQGRDLAPSPASRARLPRGRPERARAGGGPRRPPAAGRPQAAAGERLPAGGGARAAEPGVLRGRTGPAERRAVLAGNAFPKSPTGQNCTGFKHENAAIEKGV</sequence>
<protein>
    <submittedName>
        <fullName evidence="3">Proline-rich proteoglycan 2</fullName>
    </submittedName>
</protein>
<dbReference type="RefSeq" id="XP_070486998.1">
    <property type="nucleotide sequence ID" value="XM_070630897.1"/>
</dbReference>
<gene>
    <name evidence="3" type="primary">LOC103556306</name>
</gene>
<dbReference type="Proteomes" id="UP001652662">
    <property type="component" value="Chromosome 8"/>
</dbReference>
<name>A0ABM4QC43_EQUPR</name>
<dbReference type="GeneID" id="103556306"/>
<feature type="region of interest" description="Disordered" evidence="1">
    <location>
        <begin position="1"/>
        <end position="133"/>
    </location>
</feature>
<evidence type="ECO:0000313" key="3">
    <source>
        <dbReference type="RefSeq" id="XP_070486998.1"/>
    </source>
</evidence>
<evidence type="ECO:0000256" key="1">
    <source>
        <dbReference type="SAM" id="MobiDB-lite"/>
    </source>
</evidence>
<keyword evidence="2" id="KW-1185">Reference proteome</keyword>
<reference evidence="3" key="1">
    <citation type="submission" date="2025-08" db="UniProtKB">
        <authorList>
            <consortium name="RefSeq"/>
        </authorList>
    </citation>
    <scope>IDENTIFICATION</scope>
    <source>
        <tissue evidence="3">Blood</tissue>
    </source>
</reference>
<organism evidence="2 3">
    <name type="scientific">Equus przewalskii</name>
    <name type="common">Przewalski's horse</name>
    <name type="synonym">Equus caballus przewalskii</name>
    <dbReference type="NCBI Taxonomy" id="9798"/>
    <lineage>
        <taxon>Eukaryota</taxon>
        <taxon>Metazoa</taxon>
        <taxon>Chordata</taxon>
        <taxon>Craniata</taxon>
        <taxon>Vertebrata</taxon>
        <taxon>Euteleostomi</taxon>
        <taxon>Mammalia</taxon>
        <taxon>Eutheria</taxon>
        <taxon>Laurasiatheria</taxon>
        <taxon>Perissodactyla</taxon>
        <taxon>Equidae</taxon>
        <taxon>Equus</taxon>
    </lineage>
</organism>
<accession>A0ABM4QC43</accession>
<feature type="compositionally biased region" description="Low complexity" evidence="1">
    <location>
        <begin position="65"/>
        <end position="90"/>
    </location>
</feature>
<feature type="compositionally biased region" description="Basic and acidic residues" evidence="1">
    <location>
        <begin position="122"/>
        <end position="133"/>
    </location>
</feature>
<proteinExistence type="predicted"/>